<gene>
    <name evidence="3" type="ORF">FSP39_010826</name>
</gene>
<dbReference type="Proteomes" id="UP001186944">
    <property type="component" value="Unassembled WGS sequence"/>
</dbReference>
<dbReference type="GO" id="GO:0006310">
    <property type="term" value="P:DNA recombination"/>
    <property type="evidence" value="ECO:0007669"/>
    <property type="project" value="UniProtKB-KW"/>
</dbReference>
<feature type="compositionally biased region" description="Low complexity" evidence="2">
    <location>
        <begin position="346"/>
        <end position="365"/>
    </location>
</feature>
<dbReference type="InterPro" id="IPR013762">
    <property type="entry name" value="Integrase-like_cat_sf"/>
</dbReference>
<dbReference type="InterPro" id="IPR052787">
    <property type="entry name" value="MAVS"/>
</dbReference>
<dbReference type="InterPro" id="IPR011010">
    <property type="entry name" value="DNA_brk_join_enz"/>
</dbReference>
<dbReference type="Gene3D" id="1.10.443.10">
    <property type="entry name" value="Intergrase catalytic core"/>
    <property type="match status" value="1"/>
</dbReference>
<evidence type="ECO:0000313" key="4">
    <source>
        <dbReference type="Proteomes" id="UP001186944"/>
    </source>
</evidence>
<evidence type="ECO:0008006" key="5">
    <source>
        <dbReference type="Google" id="ProtNLM"/>
    </source>
</evidence>
<dbReference type="PANTHER" id="PTHR21446:SF12">
    <property type="entry name" value="POTASSIUM CHANNEL TETRAMERIZATION DOMAIN CONTAINING 1"/>
    <property type="match status" value="1"/>
</dbReference>
<name>A0AA89CAG1_PINIB</name>
<dbReference type="EMBL" id="VSWD01000005">
    <property type="protein sequence ID" value="KAK3102362.1"/>
    <property type="molecule type" value="Genomic_DNA"/>
</dbReference>
<dbReference type="GO" id="GO:0003677">
    <property type="term" value="F:DNA binding"/>
    <property type="evidence" value="ECO:0007669"/>
    <property type="project" value="InterPro"/>
</dbReference>
<proteinExistence type="predicted"/>
<evidence type="ECO:0000313" key="3">
    <source>
        <dbReference type="EMBL" id="KAK3102362.1"/>
    </source>
</evidence>
<sequence length="470" mass="52988">MAADKKRFANLTDNDIGKIIEEKDAVNTKRSTDNYVRLFRKYLLEKGKGADFESMEISELEANLSRFYAEARSEQGTLYKKSSLQTIRHGLSRHLTNTKGIGIIRGLEFKNSNKVFSAESKDLKRQGFGGMEHYPPLEEADLRKMYAQFDLTDPKQLQWRVFCDVMIYFGRRGRENLRDLKITDFACKRDGEGKMFIYLVKDEVTKNHQNDPNTASGRMYELQDEDDLCPVRTFVRHKRKLNPKCVFLFQRPSSNPKADVWYDNCPVGANKLGAIMSTISAEFGLSKSYTNHSLRATLVHILDAANFAGRHIMSVTGHKSETSLKTYTGYTDAGTKERMSKVLSESTRPTPRYSESTSTSSCTFTGSATASNTDVPLIDFPSDSDFGLEPLSDSQINQLLCDICDDSCTGPQPIAAKENVKPNTTNQMPVQSQSQVQTFQNVSYNLGYPPMPSITNHGTININFYQVSKK</sequence>
<dbReference type="AlphaFoldDB" id="A0AA89CAG1"/>
<evidence type="ECO:0000256" key="2">
    <source>
        <dbReference type="SAM" id="MobiDB-lite"/>
    </source>
</evidence>
<dbReference type="GO" id="GO:0015074">
    <property type="term" value="P:DNA integration"/>
    <property type="evidence" value="ECO:0007669"/>
    <property type="project" value="InterPro"/>
</dbReference>
<dbReference type="PANTHER" id="PTHR21446">
    <property type="entry name" value="DUF3504 DOMAIN-CONTAINING PROTEIN"/>
    <property type="match status" value="1"/>
</dbReference>
<dbReference type="SUPFAM" id="SSF56349">
    <property type="entry name" value="DNA breaking-rejoining enzymes"/>
    <property type="match status" value="1"/>
</dbReference>
<feature type="region of interest" description="Disordered" evidence="2">
    <location>
        <begin position="338"/>
        <end position="365"/>
    </location>
</feature>
<keyword evidence="1" id="KW-0233">DNA recombination</keyword>
<reference evidence="3" key="1">
    <citation type="submission" date="2019-08" db="EMBL/GenBank/DDBJ databases">
        <title>The improved chromosome-level genome for the pearl oyster Pinctada fucata martensii using PacBio sequencing and Hi-C.</title>
        <authorList>
            <person name="Zheng Z."/>
        </authorList>
    </citation>
    <scope>NUCLEOTIDE SEQUENCE</scope>
    <source>
        <strain evidence="3">ZZ-2019</strain>
        <tissue evidence="3">Adductor muscle</tissue>
    </source>
</reference>
<comment type="caution">
    <text evidence="3">The sequence shown here is derived from an EMBL/GenBank/DDBJ whole genome shotgun (WGS) entry which is preliminary data.</text>
</comment>
<organism evidence="3 4">
    <name type="scientific">Pinctada imbricata</name>
    <name type="common">Atlantic pearl-oyster</name>
    <name type="synonym">Pinctada martensii</name>
    <dbReference type="NCBI Taxonomy" id="66713"/>
    <lineage>
        <taxon>Eukaryota</taxon>
        <taxon>Metazoa</taxon>
        <taxon>Spiralia</taxon>
        <taxon>Lophotrochozoa</taxon>
        <taxon>Mollusca</taxon>
        <taxon>Bivalvia</taxon>
        <taxon>Autobranchia</taxon>
        <taxon>Pteriomorphia</taxon>
        <taxon>Pterioida</taxon>
        <taxon>Pterioidea</taxon>
        <taxon>Pteriidae</taxon>
        <taxon>Pinctada</taxon>
    </lineage>
</organism>
<keyword evidence="4" id="KW-1185">Reference proteome</keyword>
<evidence type="ECO:0000256" key="1">
    <source>
        <dbReference type="ARBA" id="ARBA00023172"/>
    </source>
</evidence>
<accession>A0AA89CAG1</accession>
<protein>
    <recommendedName>
        <fullName evidence="5">DUF3504 domain-containing protein</fullName>
    </recommendedName>
</protein>